<dbReference type="PATRIC" id="fig|43675.28.peg.773"/>
<dbReference type="Pfam" id="PF12089">
    <property type="entry name" value="DUF3566"/>
    <property type="match status" value="1"/>
</dbReference>
<keyword evidence="2" id="KW-0812">Transmembrane</keyword>
<dbReference type="Proteomes" id="UP000066203">
    <property type="component" value="Chromosome"/>
</dbReference>
<feature type="region of interest" description="Disordered" evidence="1">
    <location>
        <begin position="1"/>
        <end position="75"/>
    </location>
</feature>
<feature type="transmembrane region" description="Helical" evidence="2">
    <location>
        <begin position="154"/>
        <end position="180"/>
    </location>
</feature>
<sequence>MSSTPASSSPASAQRSAAAGASKSSGAAKAGARRPAQARSGQARPGGTAKRPAGKRPVNAKRPTGSRRQLVRPAPRSKIRRARLVVQKVDTWSVAKLIFLLSIALGIVTVVASVILWLFLQASGAFAGVNQLISSLGTGSTTVDISQMISLGQVALVTTIFAVVNTVVFTLLGMIGAILYNLAAKLVGGVTLTLSDES</sequence>
<name>A0A0K2RYU1_9MICC</name>
<gene>
    <name evidence="4" type="ORF">RM6536_0756</name>
</gene>
<feature type="domain" description="DUF3566" evidence="3">
    <location>
        <begin position="80"/>
        <end position="196"/>
    </location>
</feature>
<keyword evidence="2" id="KW-1133">Transmembrane helix</keyword>
<dbReference type="AlphaFoldDB" id="A0A0K2RYU1"/>
<proteinExistence type="predicted"/>
<feature type="transmembrane region" description="Helical" evidence="2">
    <location>
        <begin position="97"/>
        <end position="120"/>
    </location>
</feature>
<accession>A0A0K2RYU1</accession>
<keyword evidence="2" id="KW-0472">Membrane</keyword>
<dbReference type="RefSeq" id="WP_060824120.1">
    <property type="nucleotide sequence ID" value="NZ_AP014938.1"/>
</dbReference>
<dbReference type="InterPro" id="IPR021949">
    <property type="entry name" value="DUF3566_TM"/>
</dbReference>
<dbReference type="EMBL" id="AP014938">
    <property type="protein sequence ID" value="BAS20003.1"/>
    <property type="molecule type" value="Genomic_DNA"/>
</dbReference>
<reference evidence="5" key="1">
    <citation type="submission" date="2015-08" db="EMBL/GenBank/DDBJ databases">
        <title>Complete genome sequence of Rothia mucilaginosa strain NUM-Rm6536.</title>
        <authorList>
            <person name="Nambu T."/>
        </authorList>
    </citation>
    <scope>NUCLEOTIDE SEQUENCE [LARGE SCALE GENOMIC DNA]</scope>
    <source>
        <strain evidence="5">NUM-Rm6536</strain>
    </source>
</reference>
<evidence type="ECO:0000313" key="5">
    <source>
        <dbReference type="Proteomes" id="UP000066203"/>
    </source>
</evidence>
<evidence type="ECO:0000259" key="3">
    <source>
        <dbReference type="Pfam" id="PF12089"/>
    </source>
</evidence>
<protein>
    <recommendedName>
        <fullName evidence="3">DUF3566 domain-containing protein</fullName>
    </recommendedName>
</protein>
<evidence type="ECO:0000256" key="2">
    <source>
        <dbReference type="SAM" id="Phobius"/>
    </source>
</evidence>
<evidence type="ECO:0000313" key="4">
    <source>
        <dbReference type="EMBL" id="BAS20003.1"/>
    </source>
</evidence>
<feature type="compositionally biased region" description="Low complexity" evidence="1">
    <location>
        <begin position="1"/>
        <end position="38"/>
    </location>
</feature>
<organism evidence="4">
    <name type="scientific">Rothia mucilaginosa</name>
    <dbReference type="NCBI Taxonomy" id="43675"/>
    <lineage>
        <taxon>Bacteria</taxon>
        <taxon>Bacillati</taxon>
        <taxon>Actinomycetota</taxon>
        <taxon>Actinomycetes</taxon>
        <taxon>Micrococcales</taxon>
        <taxon>Micrococcaceae</taxon>
        <taxon>Rothia</taxon>
    </lineage>
</organism>
<evidence type="ECO:0000256" key="1">
    <source>
        <dbReference type="SAM" id="MobiDB-lite"/>
    </source>
</evidence>